<keyword evidence="3" id="KW-1185">Reference proteome</keyword>
<feature type="region of interest" description="Disordered" evidence="1">
    <location>
        <begin position="1"/>
        <end position="28"/>
    </location>
</feature>
<sequence length="55" mass="6366">MSNQKPFKKMTLDTSNAQKPEETTKEEVTRVYKDQNYETKKALAFKTDADKPKLA</sequence>
<reference evidence="3" key="1">
    <citation type="submission" date="2016-10" db="EMBL/GenBank/DDBJ databases">
        <authorList>
            <person name="Varghese N."/>
            <person name="Submissions S."/>
        </authorList>
    </citation>
    <scope>NUCLEOTIDE SEQUENCE [LARGE SCALE GENOMIC DNA]</scope>
    <source>
        <strain evidence="3">DSM 24729</strain>
    </source>
</reference>
<dbReference type="EMBL" id="FNBD01000001">
    <property type="protein sequence ID" value="SDE48510.1"/>
    <property type="molecule type" value="Genomic_DNA"/>
</dbReference>
<evidence type="ECO:0000313" key="3">
    <source>
        <dbReference type="Proteomes" id="UP000182114"/>
    </source>
</evidence>
<organism evidence="2 3">
    <name type="scientific">Cellulophaga baltica</name>
    <dbReference type="NCBI Taxonomy" id="76594"/>
    <lineage>
        <taxon>Bacteria</taxon>
        <taxon>Pseudomonadati</taxon>
        <taxon>Bacteroidota</taxon>
        <taxon>Flavobacteriia</taxon>
        <taxon>Flavobacteriales</taxon>
        <taxon>Flavobacteriaceae</taxon>
        <taxon>Cellulophaga</taxon>
    </lineage>
</organism>
<dbReference type="RefSeq" id="WP_155854741.1">
    <property type="nucleotide sequence ID" value="NZ_CANLMK010000001.1"/>
</dbReference>
<feature type="compositionally biased region" description="Basic and acidic residues" evidence="1">
    <location>
        <begin position="19"/>
        <end position="28"/>
    </location>
</feature>
<dbReference type="AlphaFoldDB" id="A0A1G7DC04"/>
<evidence type="ECO:0000256" key="1">
    <source>
        <dbReference type="SAM" id="MobiDB-lite"/>
    </source>
</evidence>
<gene>
    <name evidence="2" type="ORF">SAMN04487992_101442</name>
</gene>
<accession>A0A1G7DC04</accession>
<dbReference type="eggNOG" id="ENOG50311HI">
    <property type="taxonomic scope" value="Bacteria"/>
</dbReference>
<name>A0A1G7DC04_9FLAO</name>
<protein>
    <submittedName>
        <fullName evidence="2">Uncharacterized protein</fullName>
    </submittedName>
</protein>
<evidence type="ECO:0000313" key="2">
    <source>
        <dbReference type="EMBL" id="SDE48510.1"/>
    </source>
</evidence>
<dbReference type="GeneID" id="78063052"/>
<proteinExistence type="predicted"/>
<dbReference type="Proteomes" id="UP000182114">
    <property type="component" value="Unassembled WGS sequence"/>
</dbReference>